<proteinExistence type="predicted"/>
<dbReference type="AlphaFoldDB" id="A0A7X4KQ86"/>
<dbReference type="GO" id="GO:0015473">
    <property type="term" value="F:fimbrial usher porin activity"/>
    <property type="evidence" value="ECO:0007669"/>
    <property type="project" value="InterPro"/>
</dbReference>
<organism evidence="3 4">
    <name type="scientific">Pseudoduganella aquatica</name>
    <dbReference type="NCBI Taxonomy" id="2660641"/>
    <lineage>
        <taxon>Bacteria</taxon>
        <taxon>Pseudomonadati</taxon>
        <taxon>Pseudomonadota</taxon>
        <taxon>Betaproteobacteria</taxon>
        <taxon>Burkholderiales</taxon>
        <taxon>Oxalobacteraceae</taxon>
        <taxon>Telluria group</taxon>
        <taxon>Pseudoduganella</taxon>
    </lineage>
</organism>
<keyword evidence="2" id="KW-0732">Signal</keyword>
<feature type="signal peptide" evidence="2">
    <location>
        <begin position="1"/>
        <end position="28"/>
    </location>
</feature>
<evidence type="ECO:0000313" key="4">
    <source>
        <dbReference type="Proteomes" id="UP000450676"/>
    </source>
</evidence>
<dbReference type="InterPro" id="IPR042186">
    <property type="entry name" value="FimD_plug_dom"/>
</dbReference>
<evidence type="ECO:0000256" key="1">
    <source>
        <dbReference type="SAM" id="MobiDB-lite"/>
    </source>
</evidence>
<reference evidence="3 4" key="1">
    <citation type="submission" date="2019-12" db="EMBL/GenBank/DDBJ databases">
        <title>Novel species isolated from a subtropical stream in China.</title>
        <authorList>
            <person name="Lu H."/>
        </authorList>
    </citation>
    <scope>NUCLEOTIDE SEQUENCE [LARGE SCALE GENOMIC DNA]</scope>
    <source>
        <strain evidence="3 4">FT127W</strain>
    </source>
</reference>
<comment type="caution">
    <text evidence="3">The sequence shown here is derived from an EMBL/GenBank/DDBJ whole genome shotgun (WGS) entry which is preliminary data.</text>
</comment>
<dbReference type="PANTHER" id="PTHR30451">
    <property type="entry name" value="OUTER MEMBRANE USHER PROTEIN"/>
    <property type="match status" value="1"/>
</dbReference>
<dbReference type="GO" id="GO:0009279">
    <property type="term" value="C:cell outer membrane"/>
    <property type="evidence" value="ECO:0007669"/>
    <property type="project" value="TreeGrafter"/>
</dbReference>
<evidence type="ECO:0000256" key="2">
    <source>
        <dbReference type="SAM" id="SignalP"/>
    </source>
</evidence>
<name>A0A7X4KQ86_9BURK</name>
<sequence>MTNGARLFFMTLLCVWMLCGAGCGDARAQTPATQDELYLEVTLNGEATGTILRFTQGKKGLRSTVQNLRDLGLDPQLFGVAGRDEFDLDEANGLSYTYDAARQTISLQVADALRVPFELAARQVRQAMPASAARGALLNYDAYLQLGEAWRQSSVHELRYFDQDGVFSSSGVLNLTSGDQTRRAEYVRFDSYWTRSDPATLQTWQVGDVITSSLPWTRSMRLGGVQWRKNFDLRPDLLTFPVAALKGSAVVPTALSLYVNGVQQIQTEVPSGPFVISQMSGLNGAGQATIVTRDAAGRTVSTTLPLYVDTRLLSVGLLDYGIELGAPRRNYSIRSFSYASSPALNASLRYGASDALTLEAHAEAGRGVVNAGGGVLWRLGQFGVVNATAAASAGSGAGGGAVTGTAAAPVVLPGSGRGWQGGLGYQYIRAGFSVDAQTLRATPRYSDLATTEGSPLATRSDRFSLNLALSTRQSLGLSLISFHSPLAEPARIASVSYSATLPGGAFFSVSAFRDRRVAGAHGVSANLSFAFDNRVAASANMAHQQDRRTDGPLAGQPERSRSRSYTVSRAPEFGGGLGWVLQKGNLNDTRYDQAQLQYLGRSGQLSAITLNNGSTRSTALDLSGALVLMDGSLQTARQTGGGFALVSTDGVPNVPVWHENRPIGVTDSGGHLLVPNLLPYAANQIGIDVSGLPVDARISRTRQIVAPRLLTGVLARFPVERYTAASIIVHGEDGKPLAPGLAVLHTASGAASVLGYDGMAFIDNLQDDNVLLIGSGERQCAVRFPYQYQKGSGALPVIGPLVCRPPGEVQ</sequence>
<dbReference type="EMBL" id="WWCU01000054">
    <property type="protein sequence ID" value="MYN11083.1"/>
    <property type="molecule type" value="Genomic_DNA"/>
</dbReference>
<feature type="chain" id="PRO_5031255509" evidence="2">
    <location>
        <begin position="29"/>
        <end position="810"/>
    </location>
</feature>
<feature type="region of interest" description="Disordered" evidence="1">
    <location>
        <begin position="540"/>
        <end position="567"/>
    </location>
</feature>
<dbReference type="GO" id="GO:0009297">
    <property type="term" value="P:pilus assembly"/>
    <property type="evidence" value="ECO:0007669"/>
    <property type="project" value="InterPro"/>
</dbReference>
<dbReference type="Gene3D" id="2.60.40.3110">
    <property type="match status" value="1"/>
</dbReference>
<accession>A0A7X4KQ86</accession>
<dbReference type="Pfam" id="PF00577">
    <property type="entry name" value="Usher"/>
    <property type="match status" value="1"/>
</dbReference>
<dbReference type="Proteomes" id="UP000450676">
    <property type="component" value="Unassembled WGS sequence"/>
</dbReference>
<dbReference type="InterPro" id="IPR000015">
    <property type="entry name" value="Fimb_usher"/>
</dbReference>
<protein>
    <submittedName>
        <fullName evidence="3">Fimbria/pilus outer membrane usher protein</fullName>
    </submittedName>
</protein>
<dbReference type="Gene3D" id="2.60.40.2610">
    <property type="entry name" value="Outer membrane usher protein FimD, plug domain"/>
    <property type="match status" value="1"/>
</dbReference>
<dbReference type="PANTHER" id="PTHR30451:SF5">
    <property type="entry name" value="SLR0019 PROTEIN"/>
    <property type="match status" value="1"/>
</dbReference>
<evidence type="ECO:0000313" key="3">
    <source>
        <dbReference type="EMBL" id="MYN11083.1"/>
    </source>
</evidence>
<keyword evidence="4" id="KW-1185">Reference proteome</keyword>
<gene>
    <name evidence="3" type="ORF">GTP77_27570</name>
</gene>